<dbReference type="PANTHER" id="PTHR45695:SF9">
    <property type="entry name" value="LEUCOKININ RECEPTOR"/>
    <property type="match status" value="1"/>
</dbReference>
<dbReference type="AlphaFoldDB" id="A0A8B6BQ05"/>
<dbReference type="Gene3D" id="1.20.1070.10">
    <property type="entry name" value="Rhodopsin 7-helix transmembrane proteins"/>
    <property type="match status" value="2"/>
</dbReference>
<dbReference type="Pfam" id="PF00001">
    <property type="entry name" value="7tm_1"/>
    <property type="match status" value="1"/>
</dbReference>
<name>A0A8B6BQ05_MYTGA</name>
<evidence type="ECO:0000313" key="12">
    <source>
        <dbReference type="Proteomes" id="UP000596742"/>
    </source>
</evidence>
<keyword evidence="5 8" id="KW-0472">Membrane</keyword>
<keyword evidence="4" id="KW-0297">G-protein coupled receptor</keyword>
<protein>
    <recommendedName>
        <fullName evidence="9">G-protein coupled receptors family 1 profile domain-containing protein</fullName>
    </recommendedName>
</protein>
<proteinExistence type="predicted"/>
<comment type="subcellular location">
    <subcellularLocation>
        <location evidence="1">Membrane</location>
        <topology evidence="1">Multi-pass membrane protein</topology>
    </subcellularLocation>
</comment>
<dbReference type="PROSITE" id="PS50262">
    <property type="entry name" value="G_PROTEIN_RECEP_F1_2"/>
    <property type="match status" value="1"/>
</dbReference>
<sequence>MTWSTFVAMSILMMIATQRYLKICHPLRKSFLTGKEIMSVAMFYITAFIIDSPILFMAGITTTRIKNKTEGYCDRISENYRTGSKHNFAIAYTVIELSSFPIITFGIMYFYFKVSSTLYKRMSIKNKESKTYGNWEEQTAAVGTKLDIPEVEIVDQEVRNKHKKRIFNQTQGQGSSGQKDSGVDISVVFEDKPSCSNVGDENPNPALLDITKDVYLKGITKFEIFVTKTPPIEEAKDQPRLEIITTASAVTLTKPKGVVGGNNHKSIETNKNTTQKSTSIRFFFKQHRYTLIFITITITYFVTYLPRITLMLLETIDADFWIKFKGKPSLQFMIFLNRLHILNCIVNPFLYGIFDEKFKFHLIKLFKFNCPGKRVVPKNG</sequence>
<evidence type="ECO:0000256" key="8">
    <source>
        <dbReference type="SAM" id="Phobius"/>
    </source>
</evidence>
<accession>A0A8B6BQ05</accession>
<dbReference type="EMBL" id="UYJE01000450">
    <property type="protein sequence ID" value="VDH93416.1"/>
    <property type="molecule type" value="Genomic_DNA"/>
</dbReference>
<evidence type="ECO:0000256" key="1">
    <source>
        <dbReference type="ARBA" id="ARBA00004141"/>
    </source>
</evidence>
<evidence type="ECO:0000256" key="6">
    <source>
        <dbReference type="ARBA" id="ARBA00023170"/>
    </source>
</evidence>
<feature type="transmembrane region" description="Helical" evidence="8">
    <location>
        <begin position="89"/>
        <end position="112"/>
    </location>
</feature>
<dbReference type="InterPro" id="IPR017452">
    <property type="entry name" value="GPCR_Rhodpsn_7TM"/>
</dbReference>
<dbReference type="PRINTS" id="PR00237">
    <property type="entry name" value="GPCRRHODOPSN"/>
</dbReference>
<dbReference type="GO" id="GO:0005886">
    <property type="term" value="C:plasma membrane"/>
    <property type="evidence" value="ECO:0007669"/>
    <property type="project" value="TreeGrafter"/>
</dbReference>
<evidence type="ECO:0000256" key="5">
    <source>
        <dbReference type="ARBA" id="ARBA00023136"/>
    </source>
</evidence>
<evidence type="ECO:0000256" key="2">
    <source>
        <dbReference type="ARBA" id="ARBA00022692"/>
    </source>
</evidence>
<organism evidence="10 12">
    <name type="scientific">Mytilus galloprovincialis</name>
    <name type="common">Mediterranean mussel</name>
    <dbReference type="NCBI Taxonomy" id="29158"/>
    <lineage>
        <taxon>Eukaryota</taxon>
        <taxon>Metazoa</taxon>
        <taxon>Spiralia</taxon>
        <taxon>Lophotrochozoa</taxon>
        <taxon>Mollusca</taxon>
        <taxon>Bivalvia</taxon>
        <taxon>Autobranchia</taxon>
        <taxon>Pteriomorphia</taxon>
        <taxon>Mytilida</taxon>
        <taxon>Mytiloidea</taxon>
        <taxon>Mytilidae</taxon>
        <taxon>Mytilinae</taxon>
        <taxon>Mytilus</taxon>
    </lineage>
</organism>
<dbReference type="EMBL" id="UYJE01006527">
    <property type="protein sequence ID" value="VDI46625.1"/>
    <property type="molecule type" value="Genomic_DNA"/>
</dbReference>
<keyword evidence="6" id="KW-0675">Receptor</keyword>
<evidence type="ECO:0000313" key="10">
    <source>
        <dbReference type="EMBL" id="VDH93416.1"/>
    </source>
</evidence>
<feature type="transmembrane region" description="Helical" evidence="8">
    <location>
        <begin position="332"/>
        <end position="354"/>
    </location>
</feature>
<feature type="transmembrane region" description="Helical" evidence="8">
    <location>
        <begin position="289"/>
        <end position="312"/>
    </location>
</feature>
<reference evidence="10" key="1">
    <citation type="submission" date="2018-11" db="EMBL/GenBank/DDBJ databases">
        <authorList>
            <person name="Alioto T."/>
            <person name="Alioto T."/>
        </authorList>
    </citation>
    <scope>NUCLEOTIDE SEQUENCE</scope>
</reference>
<evidence type="ECO:0000313" key="11">
    <source>
        <dbReference type="EMBL" id="VDI46625.1"/>
    </source>
</evidence>
<dbReference type="PANTHER" id="PTHR45695">
    <property type="entry name" value="LEUCOKININ RECEPTOR-RELATED"/>
    <property type="match status" value="1"/>
</dbReference>
<feature type="domain" description="G-protein coupled receptors family 1 profile" evidence="9">
    <location>
        <begin position="1"/>
        <end position="351"/>
    </location>
</feature>
<evidence type="ECO:0000256" key="3">
    <source>
        <dbReference type="ARBA" id="ARBA00022989"/>
    </source>
</evidence>
<keyword evidence="2 8" id="KW-0812">Transmembrane</keyword>
<dbReference type="Proteomes" id="UP000596742">
    <property type="component" value="Unassembled WGS sequence"/>
</dbReference>
<gene>
    <name evidence="10" type="ORF">MGAL_10B043099</name>
    <name evidence="11" type="ORF">MGAL_10B063331</name>
</gene>
<dbReference type="SUPFAM" id="SSF81321">
    <property type="entry name" value="Family A G protein-coupled receptor-like"/>
    <property type="match status" value="1"/>
</dbReference>
<evidence type="ECO:0000256" key="7">
    <source>
        <dbReference type="ARBA" id="ARBA00023224"/>
    </source>
</evidence>
<evidence type="ECO:0000256" key="4">
    <source>
        <dbReference type="ARBA" id="ARBA00023040"/>
    </source>
</evidence>
<keyword evidence="12" id="KW-1185">Reference proteome</keyword>
<feature type="transmembrane region" description="Helical" evidence="8">
    <location>
        <begin position="41"/>
        <end position="60"/>
    </location>
</feature>
<keyword evidence="7" id="KW-0807">Transducer</keyword>
<keyword evidence="3 8" id="KW-1133">Transmembrane helix</keyword>
<evidence type="ECO:0000259" key="9">
    <source>
        <dbReference type="PROSITE" id="PS50262"/>
    </source>
</evidence>
<dbReference type="GO" id="GO:0004930">
    <property type="term" value="F:G protein-coupled receptor activity"/>
    <property type="evidence" value="ECO:0007669"/>
    <property type="project" value="UniProtKB-KW"/>
</dbReference>
<comment type="caution">
    <text evidence="10">The sequence shown here is derived from an EMBL/GenBank/DDBJ whole genome shotgun (WGS) entry which is preliminary data.</text>
</comment>
<dbReference type="InterPro" id="IPR000276">
    <property type="entry name" value="GPCR_Rhodpsn"/>
</dbReference>
<dbReference type="OrthoDB" id="6091534at2759"/>